<sequence>MTLTLAQDAGRLGDAFSSLGPAIVAICAYRALPIAAHTLGWRAVVPAADRPGFGAMLVMRWIGESINTLLPVGQVGGDVARARLMTSGGVRTEAAGAQVAVDFLLGMASQAAFALMGVAALLLSAPGIAASLQVLAGTAILILLAGLLAGLQRKGFFTGLSGVVKRLMGEETASRLARGAADLDREVALLLGQRPRMLAGFGWRLAGWLAHVAESWILLAALGLPATLETALALESLAWAVRSIAFLIPGAIGAQEGGIVAVGLLLGLPAESALALALAKRTREIVVCAPGLLVWLFIERRGIRSLLATERPH</sequence>
<dbReference type="STRING" id="342108.amb0416"/>
<gene>
    <name evidence="7" type="ordered locus">amb0416</name>
</gene>
<dbReference type="Proteomes" id="UP000007058">
    <property type="component" value="Chromosome"/>
</dbReference>
<evidence type="ECO:0000256" key="3">
    <source>
        <dbReference type="ARBA" id="ARBA00022692"/>
    </source>
</evidence>
<reference evidence="7 8" key="1">
    <citation type="journal article" date="2005" name="DNA Res.">
        <title>Complete genome sequence of the facultative anaerobic magnetotactic bacterium Magnetospirillum sp. strain AMB-1.</title>
        <authorList>
            <person name="Matsunaga T."/>
            <person name="Okamura Y."/>
            <person name="Fukuda Y."/>
            <person name="Wahyudi A.T."/>
            <person name="Murase Y."/>
            <person name="Takeyama H."/>
        </authorList>
    </citation>
    <scope>NUCLEOTIDE SEQUENCE [LARGE SCALE GENOMIC DNA]</scope>
    <source>
        <strain evidence="8">ATCC 700264 / AMB-1</strain>
    </source>
</reference>
<feature type="transmembrane region" description="Helical" evidence="6">
    <location>
        <begin position="99"/>
        <end position="122"/>
    </location>
</feature>
<dbReference type="HOGENOM" id="CLU_052307_0_0_5"/>
<feature type="transmembrane region" description="Helical" evidence="6">
    <location>
        <begin position="128"/>
        <end position="151"/>
    </location>
</feature>
<evidence type="ECO:0000256" key="2">
    <source>
        <dbReference type="ARBA" id="ARBA00022475"/>
    </source>
</evidence>
<name>Q2WAA5_PARM1</name>
<dbReference type="AlphaFoldDB" id="Q2WAA5"/>
<dbReference type="PANTHER" id="PTHR39087:SF2">
    <property type="entry name" value="UPF0104 MEMBRANE PROTEIN MJ1595"/>
    <property type="match status" value="1"/>
</dbReference>
<organism evidence="7 8">
    <name type="scientific">Paramagnetospirillum magneticum (strain ATCC 700264 / AMB-1)</name>
    <name type="common">Magnetospirillum magneticum</name>
    <dbReference type="NCBI Taxonomy" id="342108"/>
    <lineage>
        <taxon>Bacteria</taxon>
        <taxon>Pseudomonadati</taxon>
        <taxon>Pseudomonadota</taxon>
        <taxon>Alphaproteobacteria</taxon>
        <taxon>Rhodospirillales</taxon>
        <taxon>Magnetospirillaceae</taxon>
        <taxon>Paramagnetospirillum</taxon>
    </lineage>
</organism>
<accession>Q2WAA5</accession>
<dbReference type="NCBIfam" id="TIGR03476">
    <property type="entry name" value="HpnL"/>
    <property type="match status" value="1"/>
</dbReference>
<evidence type="ECO:0000313" key="8">
    <source>
        <dbReference type="Proteomes" id="UP000007058"/>
    </source>
</evidence>
<protein>
    <submittedName>
        <fullName evidence="7">Predicted integral membrane protein</fullName>
    </submittedName>
</protein>
<evidence type="ECO:0000313" key="7">
    <source>
        <dbReference type="EMBL" id="BAE49220.1"/>
    </source>
</evidence>
<evidence type="ECO:0000256" key="1">
    <source>
        <dbReference type="ARBA" id="ARBA00004651"/>
    </source>
</evidence>
<keyword evidence="5 6" id="KW-0472">Membrane</keyword>
<keyword evidence="2" id="KW-1003">Cell membrane</keyword>
<comment type="subcellular location">
    <subcellularLocation>
        <location evidence="1">Cell membrane</location>
        <topology evidence="1">Multi-pass membrane protein</topology>
    </subcellularLocation>
</comment>
<dbReference type="Pfam" id="PF03706">
    <property type="entry name" value="LPG_synthase_TM"/>
    <property type="match status" value="1"/>
</dbReference>
<evidence type="ECO:0000256" key="4">
    <source>
        <dbReference type="ARBA" id="ARBA00022989"/>
    </source>
</evidence>
<dbReference type="EMBL" id="AP007255">
    <property type="protein sequence ID" value="BAE49220.1"/>
    <property type="molecule type" value="Genomic_DNA"/>
</dbReference>
<keyword evidence="8" id="KW-1185">Reference proteome</keyword>
<dbReference type="PANTHER" id="PTHR39087">
    <property type="entry name" value="UPF0104 MEMBRANE PROTEIN MJ1595"/>
    <property type="match status" value="1"/>
</dbReference>
<feature type="transmembrane region" description="Helical" evidence="6">
    <location>
        <begin position="201"/>
        <end position="224"/>
    </location>
</feature>
<keyword evidence="4 6" id="KW-1133">Transmembrane helix</keyword>
<proteinExistence type="predicted"/>
<evidence type="ECO:0000256" key="6">
    <source>
        <dbReference type="SAM" id="Phobius"/>
    </source>
</evidence>
<dbReference type="InterPro" id="IPR022791">
    <property type="entry name" value="L-PG_synthase/AglD"/>
</dbReference>
<feature type="transmembrane region" description="Helical" evidence="6">
    <location>
        <begin position="244"/>
        <end position="270"/>
    </location>
</feature>
<evidence type="ECO:0000256" key="5">
    <source>
        <dbReference type="ARBA" id="ARBA00023136"/>
    </source>
</evidence>
<dbReference type="KEGG" id="mag:amb0416"/>
<dbReference type="GO" id="GO:0005886">
    <property type="term" value="C:plasma membrane"/>
    <property type="evidence" value="ECO:0007669"/>
    <property type="project" value="UniProtKB-SubCell"/>
</dbReference>
<keyword evidence="3 6" id="KW-0812">Transmembrane</keyword>